<reference evidence="2 3" key="1">
    <citation type="submission" date="2020-05" db="EMBL/GenBank/DDBJ databases">
        <title>Identification and distribution of gene clusters putatively required for synthesis of sphingolipid metabolism inhibitors in phylogenetically diverse species of the filamentous fungus Fusarium.</title>
        <authorList>
            <person name="Kim H.-S."/>
            <person name="Busman M."/>
            <person name="Brown D.W."/>
            <person name="Divon H."/>
            <person name="Uhlig S."/>
            <person name="Proctor R.H."/>
        </authorList>
    </citation>
    <scope>NUCLEOTIDE SEQUENCE [LARGE SCALE GENOMIC DNA]</scope>
    <source>
        <strain evidence="2 3">NRRL 25211</strain>
    </source>
</reference>
<keyword evidence="1" id="KW-1133">Transmembrane helix</keyword>
<comment type="caution">
    <text evidence="2">The sequence shown here is derived from an EMBL/GenBank/DDBJ whole genome shotgun (WGS) entry which is preliminary data.</text>
</comment>
<evidence type="ECO:0000313" key="3">
    <source>
        <dbReference type="Proteomes" id="UP000544095"/>
    </source>
</evidence>
<dbReference type="EMBL" id="JAAOAR010000079">
    <property type="protein sequence ID" value="KAF5600808.1"/>
    <property type="molecule type" value="Genomic_DNA"/>
</dbReference>
<accession>A0A8H5PQH6</accession>
<keyword evidence="1" id="KW-0812">Transmembrane</keyword>
<proteinExistence type="predicted"/>
<name>A0A8H5PQH6_9HYPO</name>
<keyword evidence="3" id="KW-1185">Reference proteome</keyword>
<feature type="transmembrane region" description="Helical" evidence="1">
    <location>
        <begin position="183"/>
        <end position="203"/>
    </location>
</feature>
<organism evidence="2 3">
    <name type="scientific">Fusarium pseudoanthophilum</name>
    <dbReference type="NCBI Taxonomy" id="48495"/>
    <lineage>
        <taxon>Eukaryota</taxon>
        <taxon>Fungi</taxon>
        <taxon>Dikarya</taxon>
        <taxon>Ascomycota</taxon>
        <taxon>Pezizomycotina</taxon>
        <taxon>Sordariomycetes</taxon>
        <taxon>Hypocreomycetidae</taxon>
        <taxon>Hypocreales</taxon>
        <taxon>Nectriaceae</taxon>
        <taxon>Fusarium</taxon>
        <taxon>Fusarium fujikuroi species complex</taxon>
    </lineage>
</organism>
<feature type="transmembrane region" description="Helical" evidence="1">
    <location>
        <begin position="143"/>
        <end position="163"/>
    </location>
</feature>
<dbReference type="AlphaFoldDB" id="A0A8H5PQH6"/>
<sequence>MNSIKAHGVSFWAKTGRIDVLLSDGTPQSYFTKVLSKEIGMNMTKGKFVPNPIAWGTYETIPHTHFFLCEFREMTEDMPGPDEFASLFSKMHQKSVSPTGKLSFHNTTYAGNLPQICTGGPPPYAPSHLSCIRRFEYYLCHSTYRQTFVGLLLPVFFGNMLIAIYERKYPPSIFWPSSSPTPILQFFVVMLLMAAGVLLAMAYGERGDPKAEAAERIDLYLAAVPYYWY</sequence>
<dbReference type="Proteomes" id="UP000544095">
    <property type="component" value="Unassembled WGS sequence"/>
</dbReference>
<evidence type="ECO:0000256" key="1">
    <source>
        <dbReference type="SAM" id="Phobius"/>
    </source>
</evidence>
<keyword evidence="1" id="KW-0472">Membrane</keyword>
<gene>
    <name evidence="2" type="ORF">FPANT_2037</name>
</gene>
<protein>
    <submittedName>
        <fullName evidence="2">Uncharacterized protein</fullName>
    </submittedName>
</protein>
<evidence type="ECO:0000313" key="2">
    <source>
        <dbReference type="EMBL" id="KAF5600808.1"/>
    </source>
</evidence>